<dbReference type="AlphaFoldDB" id="A0A1Y3MH05"/>
<sequence>MIGGFIISFLVGMLIIIMGYQIHIKKRLFLIAGYQEETFVGDKEKLAKIFGVFSYVIGITTALLPFGLETIGDAAGIGYGIFVVISTIVLVIWANVINKPSNSKEQTKTRW</sequence>
<reference evidence="1 2" key="1">
    <citation type="submission" date="2017-02" db="EMBL/GenBank/DDBJ databases">
        <title>Bacillus pseudomycoides isolate FSL K6-0042.</title>
        <authorList>
            <person name="Kovac J."/>
        </authorList>
    </citation>
    <scope>NUCLEOTIDE SEQUENCE [LARGE SCALE GENOMIC DNA]</scope>
    <source>
        <strain evidence="1 2">FSL K6-0042</strain>
    </source>
</reference>
<dbReference type="InterPro" id="IPR017259">
    <property type="entry name" value="UCP037672"/>
</dbReference>
<comment type="caution">
    <text evidence="1">The sequence shown here is derived from an EMBL/GenBank/DDBJ whole genome shotgun (WGS) entry which is preliminary data.</text>
</comment>
<protein>
    <submittedName>
        <fullName evidence="1">DUF3784 domain-containing protein</fullName>
    </submittedName>
</protein>
<dbReference type="Pfam" id="PF12650">
    <property type="entry name" value="DUF3784"/>
    <property type="match status" value="1"/>
</dbReference>
<name>A0A1Y3MH05_9BACI</name>
<evidence type="ECO:0000313" key="2">
    <source>
        <dbReference type="Proteomes" id="UP000195321"/>
    </source>
</evidence>
<dbReference type="RefSeq" id="WP_016114296.1">
    <property type="nucleotide sequence ID" value="NZ_CP189809.1"/>
</dbReference>
<dbReference type="EMBL" id="MWPX01000004">
    <property type="protein sequence ID" value="OUM49717.1"/>
    <property type="molecule type" value="Genomic_DNA"/>
</dbReference>
<proteinExistence type="predicted"/>
<evidence type="ECO:0000313" key="1">
    <source>
        <dbReference type="EMBL" id="OUM49717.1"/>
    </source>
</evidence>
<organism evidence="1 2">
    <name type="scientific">Bacillus pseudomycoides</name>
    <dbReference type="NCBI Taxonomy" id="64104"/>
    <lineage>
        <taxon>Bacteria</taxon>
        <taxon>Bacillati</taxon>
        <taxon>Bacillota</taxon>
        <taxon>Bacilli</taxon>
        <taxon>Bacillales</taxon>
        <taxon>Bacillaceae</taxon>
        <taxon>Bacillus</taxon>
        <taxon>Bacillus cereus group</taxon>
    </lineage>
</organism>
<accession>A0A1Y3MH05</accession>
<dbReference type="Proteomes" id="UP000195321">
    <property type="component" value="Unassembled WGS sequence"/>
</dbReference>
<gene>
    <name evidence="1" type="ORF">BW425_05925</name>
</gene>